<accession>A0ABQ0PPD3</accession>
<organism evidence="1 2">
    <name type="scientific">Acetobacter malorum DSM 14337</name>
    <dbReference type="NCBI Taxonomy" id="1307910"/>
    <lineage>
        <taxon>Bacteria</taxon>
        <taxon>Pseudomonadati</taxon>
        <taxon>Pseudomonadota</taxon>
        <taxon>Alphaproteobacteria</taxon>
        <taxon>Acetobacterales</taxon>
        <taxon>Acetobacteraceae</taxon>
        <taxon>Acetobacter</taxon>
    </lineage>
</organism>
<sequence>MAEIESFPLRENAQARVEELYAGLHEVTRLVELEHLILHQRLDGLKADSDGARLLEGMIALGGVVTAKLSGLLQLCRDVGNL</sequence>
<dbReference type="RefSeq" id="WP_061504705.1">
    <property type="nucleotide sequence ID" value="NZ_BAPF01000007.1"/>
</dbReference>
<keyword evidence="2" id="KW-1185">Reference proteome</keyword>
<comment type="caution">
    <text evidence="1">The sequence shown here is derived from an EMBL/GenBank/DDBJ whole genome shotgun (WGS) entry which is preliminary data.</text>
</comment>
<name>A0ABQ0PPD3_9PROT</name>
<dbReference type="GeneID" id="29559100"/>
<dbReference type="EMBL" id="BAPF01000007">
    <property type="protein sequence ID" value="GBQ77344.1"/>
    <property type="molecule type" value="Genomic_DNA"/>
</dbReference>
<protein>
    <submittedName>
        <fullName evidence="1">Uncharacterized protein</fullName>
    </submittedName>
</protein>
<gene>
    <name evidence="1" type="ORF">AA14337_0791</name>
</gene>
<evidence type="ECO:0000313" key="2">
    <source>
        <dbReference type="Proteomes" id="UP001065047"/>
    </source>
</evidence>
<evidence type="ECO:0000313" key="1">
    <source>
        <dbReference type="EMBL" id="GBQ77344.1"/>
    </source>
</evidence>
<dbReference type="Proteomes" id="UP001065047">
    <property type="component" value="Unassembled WGS sequence"/>
</dbReference>
<proteinExistence type="predicted"/>
<reference evidence="1" key="1">
    <citation type="submission" date="2013-04" db="EMBL/GenBank/DDBJ databases">
        <title>The genome sequencing project of 58 acetic acid bacteria.</title>
        <authorList>
            <person name="Okamoto-Kainuma A."/>
            <person name="Ishikawa M."/>
            <person name="Umino S."/>
            <person name="Koizumi Y."/>
            <person name="Shiwa Y."/>
            <person name="Yoshikawa H."/>
            <person name="Matsutani M."/>
            <person name="Matsushita K."/>
        </authorList>
    </citation>
    <scope>NUCLEOTIDE SEQUENCE</scope>
    <source>
        <strain evidence="1">DSM 14337</strain>
    </source>
</reference>